<feature type="domain" description="Thioredoxin" evidence="6">
    <location>
        <begin position="5"/>
        <end position="139"/>
    </location>
</feature>
<evidence type="ECO:0000313" key="7">
    <source>
        <dbReference type="EMBL" id="MCX2979265.1"/>
    </source>
</evidence>
<dbReference type="InterPro" id="IPR050553">
    <property type="entry name" value="Thioredoxin_ResA/DsbE_sf"/>
</dbReference>
<evidence type="ECO:0000259" key="6">
    <source>
        <dbReference type="PROSITE" id="PS51352"/>
    </source>
</evidence>
<evidence type="ECO:0000256" key="4">
    <source>
        <dbReference type="ARBA" id="ARBA00023284"/>
    </source>
</evidence>
<dbReference type="CDD" id="cd02966">
    <property type="entry name" value="TlpA_like_family"/>
    <property type="match status" value="1"/>
</dbReference>
<dbReference type="PROSITE" id="PS51257">
    <property type="entry name" value="PROKAR_LIPOPROTEIN"/>
    <property type="match status" value="1"/>
</dbReference>
<evidence type="ECO:0000256" key="5">
    <source>
        <dbReference type="SAM" id="SignalP"/>
    </source>
</evidence>
<reference evidence="7" key="1">
    <citation type="submission" date="2019-02" db="EMBL/GenBank/DDBJ databases">
        <authorList>
            <person name="Li S.-H."/>
        </authorList>
    </citation>
    <scope>NUCLEOTIDE SEQUENCE</scope>
    <source>
        <strain evidence="7">IMCC14734</strain>
    </source>
</reference>
<keyword evidence="8" id="KW-1185">Reference proteome</keyword>
<comment type="subcellular location">
    <subcellularLocation>
        <location evidence="1">Cell envelope</location>
    </subcellularLocation>
</comment>
<dbReference type="InterPro" id="IPR036249">
    <property type="entry name" value="Thioredoxin-like_sf"/>
</dbReference>
<proteinExistence type="predicted"/>
<protein>
    <submittedName>
        <fullName evidence="7">TlpA family protein disulfide reductase</fullName>
    </submittedName>
</protein>
<sequence length="139" mass="15119">MKLGLTIILTALLVSCSPPPPAGTGQLLENGRWKLINYWATWCNPCREEMPELNAFVHEQRGQLDGYAVNFDGVTGTELVVQATDLNIEFTLLEDDPAAELGYARPSVLPTTLLIDPAGEIRARLLGPQTAASLLEAMK</sequence>
<keyword evidence="4" id="KW-0676">Redox-active center</keyword>
<keyword evidence="5" id="KW-0732">Signal</keyword>
<dbReference type="InterPro" id="IPR013766">
    <property type="entry name" value="Thioredoxin_domain"/>
</dbReference>
<evidence type="ECO:0000256" key="1">
    <source>
        <dbReference type="ARBA" id="ARBA00004196"/>
    </source>
</evidence>
<gene>
    <name evidence="7" type="ORF">EYC98_00110</name>
</gene>
<dbReference type="RefSeq" id="WP_279243266.1">
    <property type="nucleotide sequence ID" value="NZ_SHNN01000001.1"/>
</dbReference>
<dbReference type="PANTHER" id="PTHR42852:SF6">
    <property type="entry name" value="THIOL:DISULFIDE INTERCHANGE PROTEIN DSBE"/>
    <property type="match status" value="1"/>
</dbReference>
<feature type="chain" id="PRO_5045840735" evidence="5">
    <location>
        <begin position="23"/>
        <end position="139"/>
    </location>
</feature>
<dbReference type="Gene3D" id="3.40.30.10">
    <property type="entry name" value="Glutaredoxin"/>
    <property type="match status" value="1"/>
</dbReference>
<evidence type="ECO:0000313" key="8">
    <source>
        <dbReference type="Proteomes" id="UP001143362"/>
    </source>
</evidence>
<dbReference type="SUPFAM" id="SSF52833">
    <property type="entry name" value="Thioredoxin-like"/>
    <property type="match status" value="1"/>
</dbReference>
<dbReference type="InterPro" id="IPR000866">
    <property type="entry name" value="AhpC/TSA"/>
</dbReference>
<dbReference type="PANTHER" id="PTHR42852">
    <property type="entry name" value="THIOL:DISULFIDE INTERCHANGE PROTEIN DSBE"/>
    <property type="match status" value="1"/>
</dbReference>
<keyword evidence="2" id="KW-0201">Cytochrome c-type biogenesis</keyword>
<evidence type="ECO:0000256" key="3">
    <source>
        <dbReference type="ARBA" id="ARBA00023157"/>
    </source>
</evidence>
<comment type="caution">
    <text evidence="7">The sequence shown here is derived from an EMBL/GenBank/DDBJ whole genome shotgun (WGS) entry which is preliminary data.</text>
</comment>
<accession>A0ABT3TBN8</accession>
<dbReference type="EMBL" id="SHNN01000001">
    <property type="protein sequence ID" value="MCX2979265.1"/>
    <property type="molecule type" value="Genomic_DNA"/>
</dbReference>
<dbReference type="PROSITE" id="PS51352">
    <property type="entry name" value="THIOREDOXIN_2"/>
    <property type="match status" value="1"/>
</dbReference>
<dbReference type="Pfam" id="PF00578">
    <property type="entry name" value="AhpC-TSA"/>
    <property type="match status" value="1"/>
</dbReference>
<keyword evidence="3" id="KW-1015">Disulfide bond</keyword>
<name>A0ABT3TBN8_9GAMM</name>
<dbReference type="Proteomes" id="UP001143362">
    <property type="component" value="Unassembled WGS sequence"/>
</dbReference>
<feature type="signal peptide" evidence="5">
    <location>
        <begin position="1"/>
        <end position="22"/>
    </location>
</feature>
<evidence type="ECO:0000256" key="2">
    <source>
        <dbReference type="ARBA" id="ARBA00022748"/>
    </source>
</evidence>
<organism evidence="7 8">
    <name type="scientific">Candidatus Litorirhabdus singularis</name>
    <dbReference type="NCBI Taxonomy" id="2518993"/>
    <lineage>
        <taxon>Bacteria</taxon>
        <taxon>Pseudomonadati</taxon>
        <taxon>Pseudomonadota</taxon>
        <taxon>Gammaproteobacteria</taxon>
        <taxon>Cellvibrionales</taxon>
        <taxon>Halieaceae</taxon>
        <taxon>Candidatus Litorirhabdus</taxon>
    </lineage>
</organism>